<protein>
    <submittedName>
        <fullName evidence="1">Uncharacterized protein</fullName>
    </submittedName>
</protein>
<evidence type="ECO:0000313" key="1">
    <source>
        <dbReference type="EMBL" id="MCU6685615.1"/>
    </source>
</evidence>
<sequence>MLVTRQMLFPLAFYKKAKFHGSRGKMNYRIEKIEENEEEKFLLTVWEGPECYDVTKSEKKVSKYPFSDAGMEEIVKYLNEI</sequence>
<comment type="caution">
    <text evidence="1">The sequence shown here is derived from an EMBL/GenBank/DDBJ whole genome shotgun (WGS) entry which is preliminary data.</text>
</comment>
<reference evidence="1 2" key="1">
    <citation type="journal article" date="2021" name="ISME Commun">
        <title>Automated analysis of genomic sequences facilitates high-throughput and comprehensive description of bacteria.</title>
        <authorList>
            <person name="Hitch T.C.A."/>
        </authorList>
    </citation>
    <scope>NUCLEOTIDE SEQUENCE [LARGE SCALE GENOMIC DNA]</scope>
    <source>
        <strain evidence="1 2">Sanger_03</strain>
    </source>
</reference>
<dbReference type="Proteomes" id="UP001652431">
    <property type="component" value="Unassembled WGS sequence"/>
</dbReference>
<gene>
    <name evidence="1" type="ORF">OCV99_03420</name>
</gene>
<dbReference type="RefSeq" id="WP_158368170.1">
    <property type="nucleotide sequence ID" value="NZ_JAOQJU010000002.1"/>
</dbReference>
<dbReference type="EMBL" id="JAOQJU010000002">
    <property type="protein sequence ID" value="MCU6685615.1"/>
    <property type="molecule type" value="Genomic_DNA"/>
</dbReference>
<proteinExistence type="predicted"/>
<organism evidence="1 2">
    <name type="scientific">Dorea acetigenes</name>
    <dbReference type="NCBI Taxonomy" id="2981787"/>
    <lineage>
        <taxon>Bacteria</taxon>
        <taxon>Bacillati</taxon>
        <taxon>Bacillota</taxon>
        <taxon>Clostridia</taxon>
        <taxon>Lachnospirales</taxon>
        <taxon>Lachnospiraceae</taxon>
        <taxon>Dorea</taxon>
    </lineage>
</organism>
<evidence type="ECO:0000313" key="2">
    <source>
        <dbReference type="Proteomes" id="UP001652431"/>
    </source>
</evidence>
<accession>A0ABT2RJN3</accession>
<keyword evidence="2" id="KW-1185">Reference proteome</keyword>
<name>A0ABT2RJN3_9FIRM</name>